<dbReference type="FunFam" id="2.10.25.10:FF:000433">
    <property type="entry name" value="Laminin subunit gamma 3"/>
    <property type="match status" value="1"/>
</dbReference>
<dbReference type="InterPro" id="IPR002049">
    <property type="entry name" value="LE_dom"/>
</dbReference>
<dbReference type="GO" id="GO:0009888">
    <property type="term" value="P:tissue development"/>
    <property type="evidence" value="ECO:0007669"/>
    <property type="project" value="TreeGrafter"/>
</dbReference>
<dbReference type="GO" id="GO:0007411">
    <property type="term" value="P:axon guidance"/>
    <property type="evidence" value="ECO:0007669"/>
    <property type="project" value="TreeGrafter"/>
</dbReference>
<gene>
    <name evidence="8" type="ORF">chiPu_0023164</name>
</gene>
<keyword evidence="1" id="KW-0732">Signal</keyword>
<dbReference type="PANTHER" id="PTHR10574">
    <property type="entry name" value="NETRIN/LAMININ-RELATED"/>
    <property type="match status" value="1"/>
</dbReference>
<dbReference type="InterPro" id="IPR050440">
    <property type="entry name" value="Laminin/Netrin_ECM"/>
</dbReference>
<keyword evidence="4" id="KW-0325">Glycoprotein</keyword>
<accession>A0A401T882</accession>
<keyword evidence="9" id="KW-1185">Reference proteome</keyword>
<dbReference type="CDD" id="cd00055">
    <property type="entry name" value="EGF_Lam"/>
    <property type="match status" value="1"/>
</dbReference>
<feature type="disulfide bond" evidence="6">
    <location>
        <begin position="73"/>
        <end position="82"/>
    </location>
</feature>
<dbReference type="SMART" id="SM00180">
    <property type="entry name" value="EGF_Lam"/>
    <property type="match status" value="2"/>
</dbReference>
<dbReference type="PROSITE" id="PS01248">
    <property type="entry name" value="EGF_LAM_1"/>
    <property type="match status" value="1"/>
</dbReference>
<feature type="domain" description="Laminin EGF-like" evidence="7">
    <location>
        <begin position="56"/>
        <end position="103"/>
    </location>
</feature>
<keyword evidence="2" id="KW-0677">Repeat</keyword>
<comment type="caution">
    <text evidence="6">Lacks conserved residue(s) required for the propagation of feature annotation.</text>
</comment>
<comment type="caution">
    <text evidence="8">The sequence shown here is derived from an EMBL/GenBank/DDBJ whole genome shotgun (WGS) entry which is preliminary data.</text>
</comment>
<dbReference type="Pfam" id="PF00053">
    <property type="entry name" value="EGF_laminin"/>
    <property type="match status" value="1"/>
</dbReference>
<evidence type="ECO:0000256" key="4">
    <source>
        <dbReference type="ARBA" id="ARBA00023180"/>
    </source>
</evidence>
<protein>
    <recommendedName>
        <fullName evidence="7">Laminin EGF-like domain-containing protein</fullName>
    </recommendedName>
</protein>
<evidence type="ECO:0000256" key="6">
    <source>
        <dbReference type="PROSITE-ProRule" id="PRU00460"/>
    </source>
</evidence>
<sequence length="147" mass="15625">MDVTLVTAQAGLSPRAAWVEECVCPEGYIGQFCEACAPGYKREIPFGGPLSPCVACTCNQHGSCEPESGICQCVHNTVGPSCEYCASGYYGNPFRGRYNDCKPCPCPAQSNCTVLEDRNEVVCTDCPDGQTGKELPLSHAPLQAHGV</sequence>
<name>A0A401T882_CHIPU</name>
<organism evidence="8 9">
    <name type="scientific">Chiloscyllium punctatum</name>
    <name type="common">Brownbanded bambooshark</name>
    <name type="synonym">Hemiscyllium punctatum</name>
    <dbReference type="NCBI Taxonomy" id="137246"/>
    <lineage>
        <taxon>Eukaryota</taxon>
        <taxon>Metazoa</taxon>
        <taxon>Chordata</taxon>
        <taxon>Craniata</taxon>
        <taxon>Vertebrata</taxon>
        <taxon>Chondrichthyes</taxon>
        <taxon>Elasmobranchii</taxon>
        <taxon>Galeomorphii</taxon>
        <taxon>Galeoidea</taxon>
        <taxon>Orectolobiformes</taxon>
        <taxon>Hemiscylliidae</taxon>
        <taxon>Chiloscyllium</taxon>
    </lineage>
</organism>
<dbReference type="EMBL" id="BEZZ01016540">
    <property type="protein sequence ID" value="GCC38859.1"/>
    <property type="molecule type" value="Genomic_DNA"/>
</dbReference>
<dbReference type="PANTHER" id="PTHR10574:SF240">
    <property type="entry name" value="LAMININ SUBUNIT GAMMA-3"/>
    <property type="match status" value="1"/>
</dbReference>
<evidence type="ECO:0000259" key="7">
    <source>
        <dbReference type="PROSITE" id="PS50027"/>
    </source>
</evidence>
<dbReference type="Proteomes" id="UP000287033">
    <property type="component" value="Unassembled WGS sequence"/>
</dbReference>
<evidence type="ECO:0000256" key="2">
    <source>
        <dbReference type="ARBA" id="ARBA00022737"/>
    </source>
</evidence>
<evidence type="ECO:0000256" key="5">
    <source>
        <dbReference type="ARBA" id="ARBA00023292"/>
    </source>
</evidence>
<dbReference type="OMA" id="GRYNDCK"/>
<evidence type="ECO:0000313" key="9">
    <source>
        <dbReference type="Proteomes" id="UP000287033"/>
    </source>
</evidence>
<dbReference type="Gene3D" id="2.10.25.10">
    <property type="entry name" value="Laminin"/>
    <property type="match status" value="3"/>
</dbReference>
<evidence type="ECO:0000313" key="8">
    <source>
        <dbReference type="EMBL" id="GCC38859.1"/>
    </source>
</evidence>
<proteinExistence type="predicted"/>
<dbReference type="STRING" id="137246.A0A401T882"/>
<evidence type="ECO:0000256" key="1">
    <source>
        <dbReference type="ARBA" id="ARBA00022729"/>
    </source>
</evidence>
<reference evidence="8 9" key="1">
    <citation type="journal article" date="2018" name="Nat. Ecol. Evol.">
        <title>Shark genomes provide insights into elasmobranch evolution and the origin of vertebrates.</title>
        <authorList>
            <person name="Hara Y"/>
            <person name="Yamaguchi K"/>
            <person name="Onimaru K"/>
            <person name="Kadota M"/>
            <person name="Koyanagi M"/>
            <person name="Keeley SD"/>
            <person name="Tatsumi K"/>
            <person name="Tanaka K"/>
            <person name="Motone F"/>
            <person name="Kageyama Y"/>
            <person name="Nozu R"/>
            <person name="Adachi N"/>
            <person name="Nishimura O"/>
            <person name="Nakagawa R"/>
            <person name="Tanegashima C"/>
            <person name="Kiyatake I"/>
            <person name="Matsumoto R"/>
            <person name="Murakumo K"/>
            <person name="Nishida K"/>
            <person name="Terakita A"/>
            <person name="Kuratani S"/>
            <person name="Sato K"/>
            <person name="Hyodo S Kuraku.S."/>
        </authorList>
    </citation>
    <scope>NUCLEOTIDE SEQUENCE [LARGE SCALE GENOMIC DNA]</scope>
</reference>
<dbReference type="AlphaFoldDB" id="A0A401T882"/>
<evidence type="ECO:0000256" key="3">
    <source>
        <dbReference type="ARBA" id="ARBA00023157"/>
    </source>
</evidence>
<keyword evidence="5 6" id="KW-0424">Laminin EGF-like domain</keyword>
<dbReference type="PROSITE" id="PS50027">
    <property type="entry name" value="EGF_LAM_2"/>
    <property type="match status" value="1"/>
</dbReference>
<dbReference type="SUPFAM" id="SSF57196">
    <property type="entry name" value="EGF/Laminin"/>
    <property type="match status" value="2"/>
</dbReference>
<dbReference type="OrthoDB" id="430826at2759"/>
<dbReference type="InterPro" id="IPR056863">
    <property type="entry name" value="LMN_ATRN_NET-like_EGF"/>
</dbReference>
<dbReference type="Pfam" id="PF24973">
    <property type="entry name" value="EGF_LMN_ATRN"/>
    <property type="match status" value="1"/>
</dbReference>
<dbReference type="GO" id="GO:0005604">
    <property type="term" value="C:basement membrane"/>
    <property type="evidence" value="ECO:0007669"/>
    <property type="project" value="TreeGrafter"/>
</dbReference>
<keyword evidence="3 6" id="KW-1015">Disulfide bond</keyword>
<dbReference type="GO" id="GO:0009887">
    <property type="term" value="P:animal organ morphogenesis"/>
    <property type="evidence" value="ECO:0007669"/>
    <property type="project" value="TreeGrafter"/>
</dbReference>